<dbReference type="GO" id="GO:0015031">
    <property type="term" value="P:protein transport"/>
    <property type="evidence" value="ECO:0007669"/>
    <property type="project" value="UniProtKB-KW"/>
</dbReference>
<dbReference type="AlphaFoldDB" id="A0A2Z3HZZ9"/>
<evidence type="ECO:0000256" key="8">
    <source>
        <dbReference type="ARBA" id="ARBA00022989"/>
    </source>
</evidence>
<dbReference type="InterPro" id="IPR028053">
    <property type="entry name" value="Membr_insert_YidC_N"/>
</dbReference>
<evidence type="ECO:0000256" key="6">
    <source>
        <dbReference type="ARBA" id="ARBA00022692"/>
    </source>
</evidence>
<comment type="similarity">
    <text evidence="2 13">Belongs to the OXA1/ALB3/YidC family. Type 1 subfamily.</text>
</comment>
<comment type="subunit">
    <text evidence="13">Interacts with the Sec translocase complex via SecD. Specifically interacts with transmembrane segments of nascent integral membrane proteins during membrane integration.</text>
</comment>
<dbReference type="GO" id="GO:0032977">
    <property type="term" value="F:membrane insertase activity"/>
    <property type="evidence" value="ECO:0007669"/>
    <property type="project" value="InterPro"/>
</dbReference>
<dbReference type="InterPro" id="IPR001708">
    <property type="entry name" value="YidC/ALB3/OXA1/COX18"/>
</dbReference>
<feature type="transmembrane region" description="Helical" evidence="13">
    <location>
        <begin position="535"/>
        <end position="558"/>
    </location>
</feature>
<dbReference type="Proteomes" id="UP000247763">
    <property type="component" value="Chromosome"/>
</dbReference>
<dbReference type="Gene3D" id="2.70.98.90">
    <property type="match status" value="1"/>
</dbReference>
<evidence type="ECO:0000256" key="10">
    <source>
        <dbReference type="ARBA" id="ARBA00023186"/>
    </source>
</evidence>
<dbReference type="InterPro" id="IPR038221">
    <property type="entry name" value="YidC_periplasmic_sf"/>
</dbReference>
<proteinExistence type="inferred from homology"/>
<feature type="transmembrane region" description="Helical" evidence="13">
    <location>
        <begin position="493"/>
        <end position="514"/>
    </location>
</feature>
<dbReference type="GO" id="GO:0051205">
    <property type="term" value="P:protein insertion into membrane"/>
    <property type="evidence" value="ECO:0007669"/>
    <property type="project" value="TreeGrafter"/>
</dbReference>
<gene>
    <name evidence="13" type="primary">yidC</name>
    <name evidence="16" type="ORF">HYN04_11560</name>
</gene>
<dbReference type="HAMAP" id="MF_01810">
    <property type="entry name" value="YidC_type1"/>
    <property type="match status" value="1"/>
</dbReference>
<evidence type="ECO:0000313" key="16">
    <source>
        <dbReference type="EMBL" id="AWM78329.1"/>
    </source>
</evidence>
<dbReference type="RefSeq" id="WP_110450895.1">
    <property type="nucleotide sequence ID" value="NZ_CP029479.1"/>
</dbReference>
<keyword evidence="6 13" id="KW-0812">Transmembrane</keyword>
<keyword evidence="9 13" id="KW-0472">Membrane</keyword>
<keyword evidence="17" id="KW-1185">Reference proteome</keyword>
<dbReference type="InterPro" id="IPR028055">
    <property type="entry name" value="YidC/Oxa/ALB_C"/>
</dbReference>
<dbReference type="KEGG" id="phb:HYN04_11560"/>
<dbReference type="OrthoDB" id="9780552at2"/>
<evidence type="ECO:0000256" key="4">
    <source>
        <dbReference type="ARBA" id="ARBA00022448"/>
    </source>
</evidence>
<dbReference type="NCBIfam" id="TIGR03593">
    <property type="entry name" value="yidC_nterm"/>
    <property type="match status" value="1"/>
</dbReference>
<evidence type="ECO:0000259" key="14">
    <source>
        <dbReference type="Pfam" id="PF02096"/>
    </source>
</evidence>
<dbReference type="Pfam" id="PF02096">
    <property type="entry name" value="60KD_IMP"/>
    <property type="match status" value="1"/>
</dbReference>
<evidence type="ECO:0000256" key="9">
    <source>
        <dbReference type="ARBA" id="ARBA00023136"/>
    </source>
</evidence>
<keyword evidence="4 13" id="KW-0813">Transport</keyword>
<keyword evidence="10 13" id="KW-0143">Chaperone</keyword>
<evidence type="ECO:0000256" key="3">
    <source>
        <dbReference type="ARBA" id="ARBA00015325"/>
    </source>
</evidence>
<dbReference type="CDD" id="cd19961">
    <property type="entry name" value="EcYidC-like_peri"/>
    <property type="match status" value="1"/>
</dbReference>
<dbReference type="PRINTS" id="PR00701">
    <property type="entry name" value="60KDINNERMP"/>
</dbReference>
<feature type="transmembrane region" description="Helical" evidence="13">
    <location>
        <begin position="430"/>
        <end position="455"/>
    </location>
</feature>
<comment type="function">
    <text evidence="13">Required for the insertion and/or proper folding and/or complex formation of integral membrane proteins into the membrane. Involved in integration of membrane proteins that insert both dependently and independently of the Sec translocase complex, as well as at least some lipoproteins. Aids folding of multispanning membrane proteins.</text>
</comment>
<sequence length="594" mass="65575">MPDNSNRNTILFVIASLVLLFGYQALVLGPQNKQREAELKARETAQAAQAPGTGAPVAPATGPVFVSREAAIAGAPRVQVDTPSLQGSVSLRGGRIDDLFLKGYRTEVNPKSPPVELLRPEGVRDAWFAEFGWSGANLPGLPTAGAQWTLVQGDRLSPGRPVVLRYDAGQGLAFTRRIEVDDKFMFTVTDTVANSLPNPVTIAPYAVVQRRGAPAVPAANAHEGAVGVMDGVLEMLKYKQLKKDGEKAFSATGGWLGVTDKYWLAAVIPEQKEKVNALYRATTLSGLDIYEANFSAQPRVVQPGATYTHVSRLFAGAKTVPVLREYETSLGIPRFQDAVDWGRLYFFTKPIFWLLETFNGLMGNFGLAILALTVVVRLLMFYPANLSYESLTKMKKVQPQVEELRARLKDDPQKQQQELMRLYQSEKINPLMGCLPMLATIPIFLALFKVLSVAIEMRHAPFYGWIQDLSARDPTTLLNLFGLIPWDPATTPFIGGLLAGPLHIGVWPLAYGVTQWLSMKMSPPAPDPIQQRIMELMPVIFTFVLAPLAVGLMIYYTWSNVLTILQQYVIMRKYKVENPIDDFLARIKARKAAG</sequence>
<keyword evidence="8 13" id="KW-1133">Transmembrane helix</keyword>
<feature type="domain" description="Membrane insertase YidC/Oxa/ALB C-terminal" evidence="14">
    <location>
        <begin position="365"/>
        <end position="572"/>
    </location>
</feature>
<evidence type="ECO:0000256" key="12">
    <source>
        <dbReference type="ARBA" id="ARBA00033342"/>
    </source>
</evidence>
<dbReference type="Pfam" id="PF14849">
    <property type="entry name" value="YidC_periplas"/>
    <property type="match status" value="1"/>
</dbReference>
<dbReference type="PRINTS" id="PR01900">
    <property type="entry name" value="YIDCPROTEIN"/>
</dbReference>
<evidence type="ECO:0000313" key="17">
    <source>
        <dbReference type="Proteomes" id="UP000247763"/>
    </source>
</evidence>
<keyword evidence="7 13" id="KW-0653">Protein transport</keyword>
<evidence type="ECO:0000256" key="2">
    <source>
        <dbReference type="ARBA" id="ARBA00010527"/>
    </source>
</evidence>
<accession>A0A2Z3HZZ9</accession>
<name>A0A2Z3HZZ9_9CAUL</name>
<dbReference type="InterPro" id="IPR019998">
    <property type="entry name" value="Membr_insert_YidC"/>
</dbReference>
<dbReference type="EMBL" id="CP029479">
    <property type="protein sequence ID" value="AWM78329.1"/>
    <property type="molecule type" value="Genomic_DNA"/>
</dbReference>
<dbReference type="InterPro" id="IPR047196">
    <property type="entry name" value="YidC_ALB_C"/>
</dbReference>
<organism evidence="16 17">
    <name type="scientific">Phenylobacterium parvum</name>
    <dbReference type="NCBI Taxonomy" id="2201350"/>
    <lineage>
        <taxon>Bacteria</taxon>
        <taxon>Pseudomonadati</taxon>
        <taxon>Pseudomonadota</taxon>
        <taxon>Alphaproteobacteria</taxon>
        <taxon>Caulobacterales</taxon>
        <taxon>Caulobacteraceae</taxon>
        <taxon>Phenylobacterium</taxon>
    </lineage>
</organism>
<evidence type="ECO:0000256" key="11">
    <source>
        <dbReference type="ARBA" id="ARBA00033245"/>
    </source>
</evidence>
<evidence type="ECO:0000256" key="13">
    <source>
        <dbReference type="HAMAP-Rule" id="MF_01810"/>
    </source>
</evidence>
<dbReference type="PANTHER" id="PTHR12428:SF65">
    <property type="entry name" value="CYTOCHROME C OXIDASE ASSEMBLY PROTEIN COX18, MITOCHONDRIAL"/>
    <property type="match status" value="1"/>
</dbReference>
<reference evidence="17" key="1">
    <citation type="submission" date="2018-05" db="EMBL/GenBank/DDBJ databases">
        <title>Genome sequencing of Phenylobacterium sp. HYN0004.</title>
        <authorList>
            <person name="Yi H."/>
            <person name="Baek C."/>
        </authorList>
    </citation>
    <scope>NUCLEOTIDE SEQUENCE [LARGE SCALE GENOMIC DNA]</scope>
    <source>
        <strain evidence="17">HYN0004</strain>
    </source>
</reference>
<keyword evidence="5 13" id="KW-1003">Cell membrane</keyword>
<dbReference type="NCBIfam" id="NF002353">
    <property type="entry name" value="PRK01318.1-4"/>
    <property type="match status" value="1"/>
</dbReference>
<evidence type="ECO:0000256" key="1">
    <source>
        <dbReference type="ARBA" id="ARBA00004429"/>
    </source>
</evidence>
<feature type="transmembrane region" description="Helical" evidence="13">
    <location>
        <begin position="365"/>
        <end position="386"/>
    </location>
</feature>
<dbReference type="GO" id="GO:0005886">
    <property type="term" value="C:plasma membrane"/>
    <property type="evidence" value="ECO:0007669"/>
    <property type="project" value="UniProtKB-SubCell"/>
</dbReference>
<protein>
    <recommendedName>
        <fullName evidence="3 13">Membrane protein insertase YidC</fullName>
    </recommendedName>
    <alternativeName>
        <fullName evidence="12 13">Foldase YidC</fullName>
    </alternativeName>
    <alternativeName>
        <fullName evidence="11 13">Membrane integrase YidC</fullName>
    </alternativeName>
    <alternativeName>
        <fullName evidence="13">Membrane protein YidC</fullName>
    </alternativeName>
</protein>
<dbReference type="CDD" id="cd20070">
    <property type="entry name" value="5TM_YidC_Alb3"/>
    <property type="match status" value="1"/>
</dbReference>
<comment type="subcellular location">
    <subcellularLocation>
        <location evidence="1">Cell inner membrane</location>
        <topology evidence="1">Multi-pass membrane protein</topology>
    </subcellularLocation>
    <subcellularLocation>
        <location evidence="13">Cell membrane</location>
        <topology evidence="13">Multi-pass membrane protein</topology>
    </subcellularLocation>
</comment>
<dbReference type="NCBIfam" id="TIGR03592">
    <property type="entry name" value="yidC_oxa1_cterm"/>
    <property type="match status" value="1"/>
</dbReference>
<feature type="domain" description="Membrane insertase YidC N-terminal" evidence="15">
    <location>
        <begin position="77"/>
        <end position="354"/>
    </location>
</feature>
<evidence type="ECO:0000256" key="5">
    <source>
        <dbReference type="ARBA" id="ARBA00022475"/>
    </source>
</evidence>
<evidence type="ECO:0000259" key="15">
    <source>
        <dbReference type="Pfam" id="PF14849"/>
    </source>
</evidence>
<evidence type="ECO:0000256" key="7">
    <source>
        <dbReference type="ARBA" id="ARBA00022927"/>
    </source>
</evidence>
<dbReference type="PANTHER" id="PTHR12428">
    <property type="entry name" value="OXA1"/>
    <property type="match status" value="1"/>
</dbReference>